<keyword evidence="3" id="KW-1185">Reference proteome</keyword>
<reference evidence="2" key="1">
    <citation type="submission" date="2022-11" db="UniProtKB">
        <authorList>
            <consortium name="EnsemblMetazoa"/>
        </authorList>
    </citation>
    <scope>IDENTIFICATION</scope>
</reference>
<dbReference type="GeneID" id="110238776"/>
<organism evidence="2 3">
    <name type="scientific">Exaiptasia diaphana</name>
    <name type="common">Tropical sea anemone</name>
    <name type="synonym">Aiptasia pulchella</name>
    <dbReference type="NCBI Taxonomy" id="2652724"/>
    <lineage>
        <taxon>Eukaryota</taxon>
        <taxon>Metazoa</taxon>
        <taxon>Cnidaria</taxon>
        <taxon>Anthozoa</taxon>
        <taxon>Hexacorallia</taxon>
        <taxon>Actiniaria</taxon>
        <taxon>Aiptasiidae</taxon>
        <taxon>Exaiptasia</taxon>
    </lineage>
</organism>
<dbReference type="Proteomes" id="UP000887567">
    <property type="component" value="Unplaced"/>
</dbReference>
<dbReference type="AlphaFoldDB" id="A0A913X8M1"/>
<evidence type="ECO:0000313" key="2">
    <source>
        <dbReference type="EnsemblMetazoa" id="XP_020900120.1"/>
    </source>
</evidence>
<dbReference type="InterPro" id="IPR027417">
    <property type="entry name" value="P-loop_NTPase"/>
</dbReference>
<feature type="region of interest" description="Disordered" evidence="1">
    <location>
        <begin position="1"/>
        <end position="20"/>
    </location>
</feature>
<accession>A0A913X8M1</accession>
<proteinExistence type="predicted"/>
<name>A0A913X8M1_EXADI</name>
<dbReference type="KEGG" id="epa:110238776"/>
<evidence type="ECO:0000313" key="3">
    <source>
        <dbReference type="Proteomes" id="UP000887567"/>
    </source>
</evidence>
<dbReference type="Gene3D" id="3.40.50.300">
    <property type="entry name" value="P-loop containing nucleotide triphosphate hydrolases"/>
    <property type="match status" value="1"/>
</dbReference>
<feature type="region of interest" description="Disordered" evidence="1">
    <location>
        <begin position="59"/>
        <end position="81"/>
    </location>
</feature>
<sequence length="240" mass="27923">MENKVDQLSRETSRPVKHEELSLQKLKEAIAKQTELQLKRIAELESMKTNDIFTRNLIVHHGSPEKDKPSHKPGLTDKEDSQSFIQTLRNKFRMQRSQENENSKRRVSDEPGVAIGKPFFSQTRVLRDFDKTSMSHPGIKFTYLIPFDKGLSLEKLINLSPLLDEATMIDDTLMEYFIRHAGQLFIVFDGFDECKEQFKIVDDVEDPSDIKTKIRISLNRFSWLFITGIFNRDISENVED</sequence>
<feature type="compositionally biased region" description="Basic and acidic residues" evidence="1">
    <location>
        <begin position="62"/>
        <end position="81"/>
    </location>
</feature>
<protein>
    <submittedName>
        <fullName evidence="2">Uncharacterized protein</fullName>
    </submittedName>
</protein>
<dbReference type="RefSeq" id="XP_020900120.1">
    <property type="nucleotide sequence ID" value="XM_021044461.2"/>
</dbReference>
<dbReference type="EnsemblMetazoa" id="XM_021044461.2">
    <property type="protein sequence ID" value="XP_020900120.1"/>
    <property type="gene ID" value="LOC110238776"/>
</dbReference>
<evidence type="ECO:0000256" key="1">
    <source>
        <dbReference type="SAM" id="MobiDB-lite"/>
    </source>
</evidence>